<dbReference type="PANTHER" id="PTHR12875:SF0">
    <property type="entry name" value="GOLGI TO ER TRAFFIC PROTEIN 4 HOMOLOG"/>
    <property type="match status" value="1"/>
</dbReference>
<protein>
    <submittedName>
        <fullName evidence="2">Uncharacterized protein</fullName>
    </submittedName>
</protein>
<reference evidence="2" key="1">
    <citation type="submission" date="2024-03" db="EMBL/GenBank/DDBJ databases">
        <title>WGS assembly of Saponaria officinalis var. Norfolk2.</title>
        <authorList>
            <person name="Jenkins J."/>
            <person name="Shu S."/>
            <person name="Grimwood J."/>
            <person name="Barry K."/>
            <person name="Goodstein D."/>
            <person name="Schmutz J."/>
            <person name="Leebens-Mack J."/>
            <person name="Osbourn A."/>
        </authorList>
    </citation>
    <scope>NUCLEOTIDE SEQUENCE [LARGE SCALE GENOMIC DNA]</scope>
    <source>
        <strain evidence="2">JIC</strain>
    </source>
</reference>
<dbReference type="Proteomes" id="UP001443914">
    <property type="component" value="Unassembled WGS sequence"/>
</dbReference>
<dbReference type="AlphaFoldDB" id="A0AAW1GYF6"/>
<dbReference type="GO" id="GO:0045048">
    <property type="term" value="P:protein insertion into ER membrane"/>
    <property type="evidence" value="ECO:0007669"/>
    <property type="project" value="InterPro"/>
</dbReference>
<proteinExistence type="inferred from homology"/>
<evidence type="ECO:0000313" key="2">
    <source>
        <dbReference type="EMBL" id="KAK9668194.1"/>
    </source>
</evidence>
<dbReference type="GO" id="GO:0005829">
    <property type="term" value="C:cytosol"/>
    <property type="evidence" value="ECO:0007669"/>
    <property type="project" value="TreeGrafter"/>
</dbReference>
<organism evidence="2 3">
    <name type="scientific">Saponaria officinalis</name>
    <name type="common">Common soapwort</name>
    <name type="synonym">Lychnis saponaria</name>
    <dbReference type="NCBI Taxonomy" id="3572"/>
    <lineage>
        <taxon>Eukaryota</taxon>
        <taxon>Viridiplantae</taxon>
        <taxon>Streptophyta</taxon>
        <taxon>Embryophyta</taxon>
        <taxon>Tracheophyta</taxon>
        <taxon>Spermatophyta</taxon>
        <taxon>Magnoliopsida</taxon>
        <taxon>eudicotyledons</taxon>
        <taxon>Gunneridae</taxon>
        <taxon>Pentapetalae</taxon>
        <taxon>Caryophyllales</taxon>
        <taxon>Caryophyllaceae</taxon>
        <taxon>Caryophylleae</taxon>
        <taxon>Saponaria</taxon>
    </lineage>
</organism>
<comment type="similarity">
    <text evidence="1">Belongs to the GET4 family.</text>
</comment>
<accession>A0AAW1GYF6</accession>
<dbReference type="InterPro" id="IPR007317">
    <property type="entry name" value="GET4"/>
</dbReference>
<dbReference type="PANTHER" id="PTHR12875">
    <property type="entry name" value="GOLGI TO ER TRAFFIC PROTEIN 4 HOMOLOG"/>
    <property type="match status" value="1"/>
</dbReference>
<comment type="caution">
    <text evidence="2">The sequence shown here is derived from an EMBL/GenBank/DDBJ whole genome shotgun (WGS) entry which is preliminary data.</text>
</comment>
<keyword evidence="3" id="KW-1185">Reference proteome</keyword>
<evidence type="ECO:0000313" key="3">
    <source>
        <dbReference type="Proteomes" id="UP001443914"/>
    </source>
</evidence>
<name>A0AAW1GYF6_SAPOF</name>
<gene>
    <name evidence="2" type="ORF">RND81_13G040600</name>
</gene>
<dbReference type="Pfam" id="PF04190">
    <property type="entry name" value="GET4"/>
    <property type="match status" value="1"/>
</dbReference>
<dbReference type="EMBL" id="JBDFQZ010000013">
    <property type="protein sequence ID" value="KAK9668194.1"/>
    <property type="molecule type" value="Genomic_DNA"/>
</dbReference>
<dbReference type="InterPro" id="IPR011990">
    <property type="entry name" value="TPR-like_helical_dom_sf"/>
</dbReference>
<evidence type="ECO:0000256" key="1">
    <source>
        <dbReference type="ARBA" id="ARBA00005351"/>
    </source>
</evidence>
<sequence>MEFGAQKSGSPEMHAMLAEYTYSESVEVDMSKVTYHFVRGNNPDKFASVLVNFLEKCYPGEDDVAIARAILMYLALGNLRDANYIMDEVKKQAEAKELEFPKSELMGLIGYLLQTYVTL</sequence>
<dbReference type="Gene3D" id="1.25.40.10">
    <property type="entry name" value="Tetratricopeptide repeat domain"/>
    <property type="match status" value="1"/>
</dbReference>